<comment type="caution">
    <text evidence="5">The sequence shown here is derived from an EMBL/GenBank/DDBJ whole genome shotgun (WGS) entry which is preliminary data.</text>
</comment>
<dbReference type="InterPro" id="IPR050864">
    <property type="entry name" value="Bacterial_PTS_Sugar_Transport"/>
</dbReference>
<dbReference type="GO" id="GO:0009401">
    <property type="term" value="P:phosphoenolpyruvate-dependent sugar phosphotransferase system"/>
    <property type="evidence" value="ECO:0007669"/>
    <property type="project" value="UniProtKB-KW"/>
</dbReference>
<sequence length="109" mass="11356">MVKTLKVMSEVNAAFLGIGISVLAAIDMGGPCSKAATVFTLAAMAESVYGPNGELRMCCAIPLLGLAISSLLVSRSKNTKEEKQFGITAFFLSLAVSTEVAIPFAIKDP</sequence>
<evidence type="ECO:0000256" key="2">
    <source>
        <dbReference type="ARBA" id="ARBA00022597"/>
    </source>
</evidence>
<reference evidence="5 6" key="1">
    <citation type="submission" date="2018-05" db="EMBL/GenBank/DDBJ databases">
        <title>Reference genomes for bee gut microbiota database.</title>
        <authorList>
            <person name="Ellegaard K.M."/>
        </authorList>
    </citation>
    <scope>NUCLEOTIDE SEQUENCE [LARGE SCALE GENOMIC DNA]</scope>
    <source>
        <strain evidence="5 6">ESL0177</strain>
    </source>
</reference>
<accession>A0A2V4E792</accession>
<keyword evidence="4" id="KW-0812">Transmembrane</keyword>
<dbReference type="PANTHER" id="PTHR30505:SF0">
    <property type="entry name" value="FRUCTOSE-LIKE PTS SYSTEM EIIBC COMPONENT-RELATED"/>
    <property type="match status" value="1"/>
</dbReference>
<feature type="transmembrane region" description="Helical" evidence="4">
    <location>
        <begin position="53"/>
        <end position="73"/>
    </location>
</feature>
<dbReference type="Proteomes" id="UP000247483">
    <property type="component" value="Unassembled WGS sequence"/>
</dbReference>
<keyword evidence="4" id="KW-0472">Membrane</keyword>
<keyword evidence="3" id="KW-0598">Phosphotransferase system</keyword>
<feature type="transmembrane region" description="Helical" evidence="4">
    <location>
        <begin position="85"/>
        <end position="106"/>
    </location>
</feature>
<proteinExistence type="predicted"/>
<evidence type="ECO:0000256" key="1">
    <source>
        <dbReference type="ARBA" id="ARBA00022448"/>
    </source>
</evidence>
<dbReference type="GO" id="GO:0005886">
    <property type="term" value="C:plasma membrane"/>
    <property type="evidence" value="ECO:0007669"/>
    <property type="project" value="TreeGrafter"/>
</dbReference>
<dbReference type="AlphaFoldDB" id="A0A2V4E792"/>
<protein>
    <submittedName>
        <fullName evidence="5">Uncharacterized protein</fullName>
    </submittedName>
</protein>
<organism evidence="5 6">
    <name type="scientific">Gilliamella apicola</name>
    <dbReference type="NCBI Taxonomy" id="1196095"/>
    <lineage>
        <taxon>Bacteria</taxon>
        <taxon>Pseudomonadati</taxon>
        <taxon>Pseudomonadota</taxon>
        <taxon>Gammaproteobacteria</taxon>
        <taxon>Orbales</taxon>
        <taxon>Orbaceae</taxon>
        <taxon>Gilliamella</taxon>
    </lineage>
</organism>
<evidence type="ECO:0000256" key="3">
    <source>
        <dbReference type="ARBA" id="ARBA00022683"/>
    </source>
</evidence>
<gene>
    <name evidence="5" type="ORF">DKK79_07745</name>
</gene>
<dbReference type="EMBL" id="QGLP01000005">
    <property type="protein sequence ID" value="PXZ04247.1"/>
    <property type="molecule type" value="Genomic_DNA"/>
</dbReference>
<keyword evidence="2" id="KW-0762">Sugar transport</keyword>
<dbReference type="RefSeq" id="WP_110423581.1">
    <property type="nucleotide sequence ID" value="NZ_QGLP01000005.1"/>
</dbReference>
<evidence type="ECO:0000256" key="4">
    <source>
        <dbReference type="SAM" id="Phobius"/>
    </source>
</evidence>
<name>A0A2V4E792_9GAMM</name>
<dbReference type="PANTHER" id="PTHR30505">
    <property type="entry name" value="FRUCTOSE-LIKE PERMEASE"/>
    <property type="match status" value="1"/>
</dbReference>
<keyword evidence="4" id="KW-1133">Transmembrane helix</keyword>
<keyword evidence="1" id="KW-0813">Transport</keyword>
<evidence type="ECO:0000313" key="6">
    <source>
        <dbReference type="Proteomes" id="UP000247483"/>
    </source>
</evidence>
<evidence type="ECO:0000313" key="5">
    <source>
        <dbReference type="EMBL" id="PXZ04247.1"/>
    </source>
</evidence>
<dbReference type="GO" id="GO:0090563">
    <property type="term" value="F:protein-phosphocysteine-sugar phosphotransferase activity"/>
    <property type="evidence" value="ECO:0007669"/>
    <property type="project" value="TreeGrafter"/>
</dbReference>